<dbReference type="GO" id="GO:0006633">
    <property type="term" value="P:fatty acid biosynthetic process"/>
    <property type="evidence" value="ECO:0007669"/>
    <property type="project" value="InterPro"/>
</dbReference>
<dbReference type="Gene3D" id="3.10.129.110">
    <property type="entry name" value="Polyketide synthase dehydratase"/>
    <property type="match status" value="1"/>
</dbReference>
<dbReference type="SUPFAM" id="SSF51735">
    <property type="entry name" value="NAD(P)-binding Rossmann-fold domains"/>
    <property type="match status" value="2"/>
</dbReference>
<sequence length="2494" mass="276366">MPPAALELQIIPSEILDEKVIQEPETVCIDCTHDDIMGDPLSSGERLGHKEFEPIAIVGMAMRLPGGVKSDREFWDFLLNKKDGLCRVPETRYNVDSFYHETMPRAVKTKHGYFLQDDPAHFDASFFDIGTTEASRLDPQQRLLLEVIWECMEGAGQVGWRGTDIGCYVGVFGEDWLDLKSKDSQNIDRAHVLGTGNFALSNRVSYEFDLTGPSMTLSTGCSSSLVGLHEACTAIQAGDCSSALVAGTNLILTPTMTTNMSDNMVLAPDGICKTFDAAADGYGRGEAINAIYIKSLNSALRDGDPIRAVIRSTATNCDGRTPSITTPGSATQKSLIQKAYKIARISEITDTPFFECHGTGTTVGDTAEVSVVAELFRDRQTFIGSVKPNIGHGEGASGISSVIKSVLALENSIIPPNVHFNEPNPKIPFKDAQLVVPVEQTPWPTDRKKRISVNCFGIGGSNAHVILDSASSLPRNQGYEQYILSENMPMPMILSAASPEALRQRVQDVKGYMEGCSSMQDLAYNLAVRREMLPYRTVLIGRNNNVVEGLDIQQFHASSKDPKLHFVFTGQGAQWAGMGKDLLETYEDFLADIKAMDETLQKLPDSPQWTIQEELSCVGNISRINEAELSQPLCTAVQIGIVNLLFSMGVEATTVVGHSSGEIAAAYAAGAINADTAIILAFYRGQVTKKSRPGAMAAVGISSKDIQKYLKENVVVACENSQQSITLSGDPDGIEHAIERIRTDYPDAFCRRLKVNVAYHSDHMRDLGQMYEDAVTPYLHSQGSMLDLYSSVSGKKVSEASELNASYWRQNLESPVLFSTAVGMILRDQKNLSVFLEIGPHSTLSGPLRQIFEANNKTESIYLPCVVRGESPADRLTASVASIYCLGLPSNLPQSFGTGRVLTDIPAYPWQHDQRHWCETRATERWRLRSFPNHELLGSMLFGSSDEQPTWRNILNTHHVPWLLDHKLFKDIVFPAAGFIAMAGEAIRQMTGSQSYSIQNLFLKTPLFLYEARETEILTSLRPVKLTDVVDSDFFEFTISAFDGQQLVKHCEGQVREGCEFLPDTEEIKPFIRNVSYSSWYNYMTELGLRYGPRFQGLRQITTDPVRKIASSVVTDCELHESRYSLHPIVIDESLQLLGIAACRGLSRVVTKLCVPAYFESIYVSGMAPKRDLEESSECDNQIKLLAATRGESGNTLTGNSVATAHGELVLSIQGVVFFALDENTEEPEIPLGSHIEWAPDVDLLSSQDLLKFDLVPDDSPLLTQMSILALLYTEEEARSLQAGAPHLHKYQKWLTKVAKDIMDGYYPTMPEAQQWASLGQLERRKIFEELKKLPTIENHSVAVAKMIERVMENAADIVENKISQLELLLQDSGLKSVYESSSQKLGWHILFPHLRHCNPRMRILEIGAGTGATTAVALALLQEPNGLQTFASYTFTDISHGFLKSAEDRFQGFRNIEYKILDISKDPQDQGFEPASFDVIIAANVLHVVPVIREALVHVKRLLVPGGRLLMQELCPDSPHYDFILGVLPGWWIGENDNRLEHPYINGERWDTELRNAGLTGVEAICYDAESPYRQGANILSRKPIGDTDKRTVTLVYGTSLGKWEQDLGKQLVDLDYNVTWLRLGECVPKTGDVIFLLDLEGPFLDEISGEKFRILKEVLIECATLRVFWLMPMAQTLCVDPRYGLVLGFGRSLRKELIPQFITIEVDIFDSQSIICIIQILQKPTNKDSLPELEYTLTKGTAHISRFKWASISDYTAKLVDSNAPRMISMDSSHALDSFQWITCIEAPLGTGDVEVDIAYTGLNFRDIMLALGLFGEKESLGYEASGVIRRIGPGVEALQVGDKVALMGDGLLRTRRVVSGDYCVKIPAGLSLEDAATMLTVFATAIYSLIHVGCISKGKSVLIHSACGGVGLASIQICKLVGAEIFVTVGSEEKIKYLQTEHQIPRNRIFDSHSTEFLPRLMEETDGRGVDVVLNSLAGKLLHASWQCVAPFGKMIELGKRDFLGHGKLDMATFGKNRAFFGVDLHQMGSDAPELILSLISQFSEWARDGKVKPIRPVTVYDADQISEAFKFMQQGVHMGKILIKMPQYSSDLPANPSIQPFSLSSTKAYLLAGGLGGLGRCVSNWMVEQGARHLIFLSRSGGRLDEHKNFVRELQTQGCEVFIIAGDVCNLADVKKAASCSAWPIGGVLQLSMVLRDQGFVNMTHEEWKTAIDPKVTGTWNLHEAFKDSSLDFFVMFSSLVGLAGNPGQTNYSAANTFLDSFVQYRRGRGLPASVLDVGVMGDVGFVSQDEKLRDRIEASAVIILREKNLMDGLKVSMQPEANARPYNGNPVSNLFALGLGSKRTNHHTVIPLHNYDNRFSFYENYEAAEKKTETDKTDELRNFFANLERHPELLDDPETELRIMRELGKSIYSYKGQERELTDEEMSAIVVDSLISIEIRNWFRRKLSLEITLTEISRAGNVGALSELTIAKLKARHQKKEETLEVAAA</sequence>
<evidence type="ECO:0000259" key="8">
    <source>
        <dbReference type="PROSITE" id="PS52004"/>
    </source>
</evidence>
<evidence type="ECO:0000256" key="2">
    <source>
        <dbReference type="ARBA" id="ARBA00022553"/>
    </source>
</evidence>
<evidence type="ECO:0000256" key="4">
    <source>
        <dbReference type="ARBA" id="ARBA00022679"/>
    </source>
</evidence>
<dbReference type="GO" id="GO:0032259">
    <property type="term" value="P:methylation"/>
    <property type="evidence" value="ECO:0007669"/>
    <property type="project" value="UniProtKB-KW"/>
</dbReference>
<dbReference type="SUPFAM" id="SSF53335">
    <property type="entry name" value="S-adenosyl-L-methionine-dependent methyltransferases"/>
    <property type="match status" value="1"/>
</dbReference>
<dbReference type="SMART" id="SM00827">
    <property type="entry name" value="PKS_AT"/>
    <property type="match status" value="1"/>
</dbReference>
<dbReference type="InterPro" id="IPR036291">
    <property type="entry name" value="NAD(P)-bd_dom_sf"/>
</dbReference>
<dbReference type="SMART" id="SM00826">
    <property type="entry name" value="PKS_DH"/>
    <property type="match status" value="1"/>
</dbReference>
<dbReference type="InterPro" id="IPR013968">
    <property type="entry name" value="PKS_KR"/>
</dbReference>
<feature type="active site" description="Proton donor; for dehydratase activity" evidence="6">
    <location>
        <position position="1132"/>
    </location>
</feature>
<organism evidence="10 11">
    <name type="scientific">Penicillium cf. griseofulvum</name>
    <dbReference type="NCBI Taxonomy" id="2972120"/>
    <lineage>
        <taxon>Eukaryota</taxon>
        <taxon>Fungi</taxon>
        <taxon>Dikarya</taxon>
        <taxon>Ascomycota</taxon>
        <taxon>Pezizomycotina</taxon>
        <taxon>Eurotiomycetes</taxon>
        <taxon>Eurotiomycetidae</taxon>
        <taxon>Eurotiales</taxon>
        <taxon>Aspergillaceae</taxon>
        <taxon>Penicillium</taxon>
    </lineage>
</organism>
<dbReference type="Gene3D" id="3.40.366.10">
    <property type="entry name" value="Malonyl-Coenzyme A Acyl Carrier Protein, domain 2"/>
    <property type="match status" value="1"/>
</dbReference>
<dbReference type="InterPro" id="IPR016035">
    <property type="entry name" value="Acyl_Trfase/lysoPLipase"/>
</dbReference>
<dbReference type="InterPro" id="IPR018201">
    <property type="entry name" value="Ketoacyl_synth_AS"/>
</dbReference>
<keyword evidence="5" id="KW-0511">Multifunctional enzyme</keyword>
<dbReference type="Proteomes" id="UP001150879">
    <property type="component" value="Unassembled WGS sequence"/>
</dbReference>
<dbReference type="SUPFAM" id="SSF52151">
    <property type="entry name" value="FabD/lysophospholipase-like"/>
    <property type="match status" value="1"/>
</dbReference>
<dbReference type="Pfam" id="PF08240">
    <property type="entry name" value="ADH_N"/>
    <property type="match status" value="1"/>
</dbReference>
<evidence type="ECO:0000313" key="10">
    <source>
        <dbReference type="EMBL" id="KAJ5199106.1"/>
    </source>
</evidence>
<dbReference type="SUPFAM" id="SSF50129">
    <property type="entry name" value="GroES-like"/>
    <property type="match status" value="1"/>
</dbReference>
<feature type="domain" description="Ketosynthase family 3 (KS3)" evidence="8">
    <location>
        <begin position="52"/>
        <end position="469"/>
    </location>
</feature>
<keyword evidence="2" id="KW-0597">Phosphoprotein</keyword>
<dbReference type="PANTHER" id="PTHR43775">
    <property type="entry name" value="FATTY ACID SYNTHASE"/>
    <property type="match status" value="1"/>
</dbReference>
<keyword evidence="1" id="KW-0596">Phosphopantetheine</keyword>
<keyword evidence="4" id="KW-0808">Transferase</keyword>
<dbReference type="InterPro" id="IPR016039">
    <property type="entry name" value="Thiolase-like"/>
</dbReference>
<dbReference type="SUPFAM" id="SSF55048">
    <property type="entry name" value="Probable ACP-binding domain of malonyl-CoA ACP transacylase"/>
    <property type="match status" value="1"/>
</dbReference>
<dbReference type="Pfam" id="PF13602">
    <property type="entry name" value="ADH_zinc_N_2"/>
    <property type="match status" value="1"/>
</dbReference>
<dbReference type="InterPro" id="IPR042104">
    <property type="entry name" value="PKS_dehydratase_sf"/>
</dbReference>
<dbReference type="InterPro" id="IPR014031">
    <property type="entry name" value="Ketoacyl_synth_C"/>
</dbReference>
<evidence type="ECO:0000256" key="3">
    <source>
        <dbReference type="ARBA" id="ARBA00022603"/>
    </source>
</evidence>
<dbReference type="InterPro" id="IPR013154">
    <property type="entry name" value="ADH-like_N"/>
</dbReference>
<keyword evidence="3" id="KW-0489">Methyltransferase</keyword>
<dbReference type="SMART" id="SM00825">
    <property type="entry name" value="PKS_KS"/>
    <property type="match status" value="1"/>
</dbReference>
<dbReference type="InterPro" id="IPR057326">
    <property type="entry name" value="KR_dom"/>
</dbReference>
<evidence type="ECO:0000259" key="7">
    <source>
        <dbReference type="PROSITE" id="PS50075"/>
    </source>
</evidence>
<comment type="caution">
    <text evidence="10">The sequence shown here is derived from an EMBL/GenBank/DDBJ whole genome shotgun (WGS) entry which is preliminary data.</text>
</comment>
<dbReference type="PROSITE" id="PS00606">
    <property type="entry name" value="KS3_1"/>
    <property type="match status" value="1"/>
</dbReference>
<dbReference type="Pfam" id="PF08659">
    <property type="entry name" value="KR"/>
    <property type="match status" value="1"/>
</dbReference>
<dbReference type="InterPro" id="IPR014043">
    <property type="entry name" value="Acyl_transferase_dom"/>
</dbReference>
<evidence type="ECO:0000259" key="9">
    <source>
        <dbReference type="PROSITE" id="PS52019"/>
    </source>
</evidence>
<accession>A0A9W9MDG4</accession>
<dbReference type="Pfam" id="PF14765">
    <property type="entry name" value="PS-DH"/>
    <property type="match status" value="1"/>
</dbReference>
<dbReference type="Pfam" id="PF02801">
    <property type="entry name" value="Ketoacyl-synt_C"/>
    <property type="match status" value="1"/>
</dbReference>
<dbReference type="EMBL" id="JAPQKP010000003">
    <property type="protein sequence ID" value="KAJ5199106.1"/>
    <property type="molecule type" value="Genomic_DNA"/>
</dbReference>
<dbReference type="CDD" id="cd00833">
    <property type="entry name" value="PKS"/>
    <property type="match status" value="1"/>
</dbReference>
<dbReference type="Pfam" id="PF16197">
    <property type="entry name" value="KAsynt_C_assoc"/>
    <property type="match status" value="1"/>
</dbReference>
<dbReference type="GO" id="GO:1901336">
    <property type="term" value="P:lactone biosynthetic process"/>
    <property type="evidence" value="ECO:0007669"/>
    <property type="project" value="UniProtKB-ARBA"/>
</dbReference>
<keyword evidence="11" id="KW-1185">Reference proteome</keyword>
<dbReference type="InterPro" id="IPR050091">
    <property type="entry name" value="PKS_NRPS_Biosynth_Enz"/>
</dbReference>
<dbReference type="InterPro" id="IPR011032">
    <property type="entry name" value="GroES-like_sf"/>
</dbReference>
<dbReference type="InterPro" id="IPR014030">
    <property type="entry name" value="Ketoacyl_synth_N"/>
</dbReference>
<dbReference type="InterPro" id="IPR020843">
    <property type="entry name" value="ER"/>
</dbReference>
<dbReference type="Gene3D" id="3.90.180.10">
    <property type="entry name" value="Medium-chain alcohol dehydrogenases, catalytic domain"/>
    <property type="match status" value="1"/>
</dbReference>
<evidence type="ECO:0000313" key="11">
    <source>
        <dbReference type="Proteomes" id="UP001150879"/>
    </source>
</evidence>
<dbReference type="PROSITE" id="PS52019">
    <property type="entry name" value="PKS_MFAS_DH"/>
    <property type="match status" value="1"/>
</dbReference>
<dbReference type="SMART" id="SM00829">
    <property type="entry name" value="PKS_ER"/>
    <property type="match status" value="1"/>
</dbReference>
<name>A0A9W9MDG4_9EURO</name>
<dbReference type="Pfam" id="PF21089">
    <property type="entry name" value="PKS_DH_N"/>
    <property type="match status" value="1"/>
</dbReference>
<dbReference type="InterPro" id="IPR049900">
    <property type="entry name" value="PKS_mFAS_DH"/>
</dbReference>
<dbReference type="InterPro" id="IPR020807">
    <property type="entry name" value="PKS_DH"/>
</dbReference>
<protein>
    <recommendedName>
        <fullName evidence="12">Carrier domain-containing protein</fullName>
    </recommendedName>
</protein>
<dbReference type="InterPro" id="IPR032821">
    <property type="entry name" value="PKS_assoc"/>
</dbReference>
<dbReference type="GO" id="GO:0044550">
    <property type="term" value="P:secondary metabolite biosynthetic process"/>
    <property type="evidence" value="ECO:0007669"/>
    <property type="project" value="TreeGrafter"/>
</dbReference>
<gene>
    <name evidence="10" type="ORF">N7472_004310</name>
</gene>
<dbReference type="InterPro" id="IPR029063">
    <property type="entry name" value="SAM-dependent_MTases_sf"/>
</dbReference>
<feature type="region of interest" description="N-terminal hotdog fold" evidence="6">
    <location>
        <begin position="934"/>
        <end position="1062"/>
    </location>
</feature>
<dbReference type="SUPFAM" id="SSF53901">
    <property type="entry name" value="Thiolase-like"/>
    <property type="match status" value="1"/>
</dbReference>
<proteinExistence type="predicted"/>
<dbReference type="PROSITE" id="PS50075">
    <property type="entry name" value="CARRIER"/>
    <property type="match status" value="1"/>
</dbReference>
<dbReference type="FunFam" id="3.40.50.720:FF:000209">
    <property type="entry name" value="Polyketide synthase Pks12"/>
    <property type="match status" value="1"/>
</dbReference>
<dbReference type="InterPro" id="IPR020841">
    <property type="entry name" value="PKS_Beta-ketoAc_synthase_dom"/>
</dbReference>
<dbReference type="Gene3D" id="3.40.47.10">
    <property type="match status" value="1"/>
</dbReference>
<dbReference type="Pfam" id="PF08242">
    <property type="entry name" value="Methyltransf_12"/>
    <property type="match status" value="1"/>
</dbReference>
<evidence type="ECO:0000256" key="6">
    <source>
        <dbReference type="PROSITE-ProRule" id="PRU01363"/>
    </source>
</evidence>
<dbReference type="SMART" id="SM00822">
    <property type="entry name" value="PKS_KR"/>
    <property type="match status" value="1"/>
</dbReference>
<dbReference type="GO" id="GO:0004312">
    <property type="term" value="F:fatty acid synthase activity"/>
    <property type="evidence" value="ECO:0007669"/>
    <property type="project" value="TreeGrafter"/>
</dbReference>
<dbReference type="InterPro" id="IPR016036">
    <property type="entry name" value="Malonyl_transacylase_ACP-bd"/>
</dbReference>
<dbReference type="Pfam" id="PF00109">
    <property type="entry name" value="ketoacyl-synt"/>
    <property type="match status" value="1"/>
</dbReference>
<reference evidence="10" key="1">
    <citation type="submission" date="2022-11" db="EMBL/GenBank/DDBJ databases">
        <authorList>
            <person name="Petersen C."/>
        </authorList>
    </citation>
    <scope>NUCLEOTIDE SEQUENCE</scope>
    <source>
        <strain evidence="10">IBT 16849</strain>
    </source>
</reference>
<dbReference type="Gene3D" id="3.30.70.3290">
    <property type="match status" value="1"/>
</dbReference>
<dbReference type="CDD" id="cd05195">
    <property type="entry name" value="enoyl_red"/>
    <property type="match status" value="1"/>
</dbReference>
<dbReference type="InterPro" id="IPR049552">
    <property type="entry name" value="PKS_DH_N"/>
</dbReference>
<feature type="active site" description="Proton acceptor; for dehydratase activity" evidence="6">
    <location>
        <position position="966"/>
    </location>
</feature>
<dbReference type="InterPro" id="IPR009081">
    <property type="entry name" value="PP-bd_ACP"/>
</dbReference>
<evidence type="ECO:0000256" key="5">
    <source>
        <dbReference type="ARBA" id="ARBA00023268"/>
    </source>
</evidence>
<dbReference type="CDD" id="cd02440">
    <property type="entry name" value="AdoMet_MTases"/>
    <property type="match status" value="1"/>
</dbReference>
<dbReference type="PROSITE" id="PS52004">
    <property type="entry name" value="KS3_2"/>
    <property type="match status" value="1"/>
</dbReference>
<dbReference type="InterPro" id="IPR001227">
    <property type="entry name" value="Ac_transferase_dom_sf"/>
</dbReference>
<reference evidence="10" key="2">
    <citation type="journal article" date="2023" name="IMA Fungus">
        <title>Comparative genomic study of the Penicillium genus elucidates a diverse pangenome and 15 lateral gene transfer events.</title>
        <authorList>
            <person name="Petersen C."/>
            <person name="Sorensen T."/>
            <person name="Nielsen M.R."/>
            <person name="Sondergaard T.E."/>
            <person name="Sorensen J.L."/>
            <person name="Fitzpatrick D.A."/>
            <person name="Frisvad J.C."/>
            <person name="Nielsen K.L."/>
        </authorList>
    </citation>
    <scope>NUCLEOTIDE SEQUENCE</scope>
    <source>
        <strain evidence="10">IBT 16849</strain>
    </source>
</reference>
<dbReference type="Pfam" id="PF00698">
    <property type="entry name" value="Acyl_transf_1"/>
    <property type="match status" value="1"/>
</dbReference>
<dbReference type="Gene3D" id="3.40.50.150">
    <property type="entry name" value="Vaccinia Virus protein VP39"/>
    <property type="match status" value="1"/>
</dbReference>
<feature type="domain" description="PKS/mFAS DH" evidence="9">
    <location>
        <begin position="934"/>
        <end position="1227"/>
    </location>
</feature>
<evidence type="ECO:0000256" key="1">
    <source>
        <dbReference type="ARBA" id="ARBA00022450"/>
    </source>
</evidence>
<dbReference type="PANTHER" id="PTHR43775:SF49">
    <property type="entry name" value="SYNTHASE, PUTATIVE (JCVI)-RELATED"/>
    <property type="match status" value="1"/>
</dbReference>
<dbReference type="InterPro" id="IPR013217">
    <property type="entry name" value="Methyltransf_12"/>
</dbReference>
<dbReference type="InterPro" id="IPR049551">
    <property type="entry name" value="PKS_DH_C"/>
</dbReference>
<dbReference type="Gene3D" id="3.40.50.720">
    <property type="entry name" value="NAD(P)-binding Rossmann-like Domain"/>
    <property type="match status" value="2"/>
</dbReference>
<feature type="domain" description="Carrier" evidence="7">
    <location>
        <begin position="2403"/>
        <end position="2478"/>
    </location>
</feature>
<feature type="region of interest" description="C-terminal hotdog fold" evidence="6">
    <location>
        <begin position="1072"/>
        <end position="1227"/>
    </location>
</feature>
<dbReference type="GO" id="GO:0016491">
    <property type="term" value="F:oxidoreductase activity"/>
    <property type="evidence" value="ECO:0007669"/>
    <property type="project" value="InterPro"/>
</dbReference>
<dbReference type="GO" id="GO:0008168">
    <property type="term" value="F:methyltransferase activity"/>
    <property type="evidence" value="ECO:0007669"/>
    <property type="project" value="UniProtKB-KW"/>
</dbReference>
<evidence type="ECO:0008006" key="12">
    <source>
        <dbReference type="Google" id="ProtNLM"/>
    </source>
</evidence>
<dbReference type="GO" id="GO:0004315">
    <property type="term" value="F:3-oxoacyl-[acyl-carrier-protein] synthase activity"/>
    <property type="evidence" value="ECO:0007669"/>
    <property type="project" value="InterPro"/>
</dbReference>